<dbReference type="AlphaFoldDB" id="A0A412IJV6"/>
<name>A0A412IJV6_9BACE</name>
<proteinExistence type="predicted"/>
<evidence type="ECO:0000313" key="2">
    <source>
        <dbReference type="Proteomes" id="UP000283341"/>
    </source>
</evidence>
<organism evidence="1 2">
    <name type="scientific">Bacteroides cellulosilyticus</name>
    <dbReference type="NCBI Taxonomy" id="246787"/>
    <lineage>
        <taxon>Bacteria</taxon>
        <taxon>Pseudomonadati</taxon>
        <taxon>Bacteroidota</taxon>
        <taxon>Bacteroidia</taxon>
        <taxon>Bacteroidales</taxon>
        <taxon>Bacteroidaceae</taxon>
        <taxon>Bacteroides</taxon>
    </lineage>
</organism>
<dbReference type="EMBL" id="QRVJ01000005">
    <property type="protein sequence ID" value="RGS37824.1"/>
    <property type="molecule type" value="Genomic_DNA"/>
</dbReference>
<accession>A0A412IJV6</accession>
<protein>
    <submittedName>
        <fullName evidence="1">Uncharacterized protein</fullName>
    </submittedName>
</protein>
<gene>
    <name evidence="1" type="ORF">DWX97_08775</name>
</gene>
<dbReference type="RefSeq" id="WP_118402342.1">
    <property type="nucleotide sequence ID" value="NZ_JADNFX010000002.1"/>
</dbReference>
<sequence>MKRYNLSEIMKGAHNMYRTGKYSTFADALRKSWKVAKFNKEIADRRAETIAYHEAKKQAEIEKAVWVAQVETGSKRKQEEIAKVEAECQAYGYGLGNHYSAFSGWGNYCGD</sequence>
<dbReference type="Proteomes" id="UP000283341">
    <property type="component" value="Unassembled WGS sequence"/>
</dbReference>
<reference evidence="1 2" key="1">
    <citation type="submission" date="2018-08" db="EMBL/GenBank/DDBJ databases">
        <title>A genome reference for cultivated species of the human gut microbiota.</title>
        <authorList>
            <person name="Zou Y."/>
            <person name="Xue W."/>
            <person name="Luo G."/>
        </authorList>
    </citation>
    <scope>NUCLEOTIDE SEQUENCE [LARGE SCALE GENOMIC DNA]</scope>
    <source>
        <strain evidence="1 2">AF22-3AC</strain>
    </source>
</reference>
<comment type="caution">
    <text evidence="1">The sequence shown here is derived from an EMBL/GenBank/DDBJ whole genome shotgun (WGS) entry which is preliminary data.</text>
</comment>
<evidence type="ECO:0000313" key="1">
    <source>
        <dbReference type="EMBL" id="RGS37824.1"/>
    </source>
</evidence>